<protein>
    <submittedName>
        <fullName evidence="2">DNA binding domain-containing protein, excisionase family</fullName>
    </submittedName>
</protein>
<dbReference type="Proteomes" id="UP000199309">
    <property type="component" value="Unassembled WGS sequence"/>
</dbReference>
<evidence type="ECO:0000313" key="3">
    <source>
        <dbReference type="Proteomes" id="UP000199309"/>
    </source>
</evidence>
<organism evidence="2 3">
    <name type="scientific">Megasphaera paucivorans</name>
    <dbReference type="NCBI Taxonomy" id="349095"/>
    <lineage>
        <taxon>Bacteria</taxon>
        <taxon>Bacillati</taxon>
        <taxon>Bacillota</taxon>
        <taxon>Negativicutes</taxon>
        <taxon>Veillonellales</taxon>
        <taxon>Veillonellaceae</taxon>
        <taxon>Megasphaera</taxon>
    </lineage>
</organism>
<dbReference type="OrthoDB" id="90266at2"/>
<sequence>MFEMYEDLVTVEEFADMLSIGKNAAYKLLASGKVKCFRQNRIWKIPKEGVIQYIREQSHLS</sequence>
<dbReference type="EMBL" id="FNHQ01000016">
    <property type="protein sequence ID" value="SDM89945.1"/>
    <property type="molecule type" value="Genomic_DNA"/>
</dbReference>
<name>A0A1G9X0S3_9FIRM</name>
<dbReference type="AlphaFoldDB" id="A0A1G9X0S3"/>
<accession>A0A1G9X0S3</accession>
<reference evidence="2 3" key="1">
    <citation type="submission" date="2016-10" db="EMBL/GenBank/DDBJ databases">
        <authorList>
            <person name="de Groot N.N."/>
        </authorList>
    </citation>
    <scope>NUCLEOTIDE SEQUENCE [LARGE SCALE GENOMIC DNA]</scope>
    <source>
        <strain evidence="2 3">DSM 16981</strain>
    </source>
</reference>
<feature type="domain" description="Helix-turn-helix" evidence="1">
    <location>
        <begin position="8"/>
        <end position="58"/>
    </location>
</feature>
<dbReference type="Pfam" id="PF12728">
    <property type="entry name" value="HTH_17"/>
    <property type="match status" value="1"/>
</dbReference>
<evidence type="ECO:0000313" key="2">
    <source>
        <dbReference type="EMBL" id="SDM89945.1"/>
    </source>
</evidence>
<gene>
    <name evidence="2" type="ORF">SAMN05660299_01724</name>
</gene>
<keyword evidence="3" id="KW-1185">Reference proteome</keyword>
<evidence type="ECO:0000259" key="1">
    <source>
        <dbReference type="Pfam" id="PF12728"/>
    </source>
</evidence>
<dbReference type="STRING" id="349095.SAMN05660299_01724"/>
<dbReference type="InterPro" id="IPR041657">
    <property type="entry name" value="HTH_17"/>
</dbReference>
<dbReference type="RefSeq" id="WP_091650634.1">
    <property type="nucleotide sequence ID" value="NZ_FNHQ01000016.1"/>
</dbReference>
<proteinExistence type="predicted"/>